<sequence>MSVKTQDAATLDRAADLYYAQQQSRLWPTGVTRFTLLLSNDRNHYA</sequence>
<comment type="caution">
    <text evidence="1">The sequence shown here is derived from an EMBL/GenBank/DDBJ whole genome shotgun (WGS) entry which is preliminary data.</text>
</comment>
<accession>A0A3M3JSV1</accession>
<proteinExistence type="predicted"/>
<organism evidence="1 2">
    <name type="scientific">Pseudomonas syringae pv. coriandricola</name>
    <dbReference type="NCBI Taxonomy" id="264453"/>
    <lineage>
        <taxon>Bacteria</taxon>
        <taxon>Pseudomonadati</taxon>
        <taxon>Pseudomonadota</taxon>
        <taxon>Gammaproteobacteria</taxon>
        <taxon>Pseudomonadales</taxon>
        <taxon>Pseudomonadaceae</taxon>
        <taxon>Pseudomonas</taxon>
    </lineage>
</organism>
<evidence type="ECO:0000313" key="1">
    <source>
        <dbReference type="EMBL" id="RMN13950.1"/>
    </source>
</evidence>
<dbReference type="RefSeq" id="WP_183133527.1">
    <property type="nucleotide sequence ID" value="NZ_RBOV01000075.1"/>
</dbReference>
<dbReference type="Proteomes" id="UP000271468">
    <property type="component" value="Unassembled WGS sequence"/>
</dbReference>
<dbReference type="EMBL" id="RBOV01000075">
    <property type="protein sequence ID" value="RMN13950.1"/>
    <property type="molecule type" value="Genomic_DNA"/>
</dbReference>
<evidence type="ECO:0000313" key="2">
    <source>
        <dbReference type="Proteomes" id="UP000271468"/>
    </source>
</evidence>
<gene>
    <name evidence="1" type="ORF">ALQ65_200127</name>
</gene>
<name>A0A3M3JSV1_9PSED</name>
<reference evidence="1 2" key="1">
    <citation type="submission" date="2018-08" db="EMBL/GenBank/DDBJ databases">
        <title>Recombination of ecologically and evolutionarily significant loci maintains genetic cohesion in the Pseudomonas syringae species complex.</title>
        <authorList>
            <person name="Dillon M."/>
            <person name="Thakur S."/>
            <person name="Almeida R.N.D."/>
            <person name="Weir B.S."/>
            <person name="Guttman D.S."/>
        </authorList>
    </citation>
    <scope>NUCLEOTIDE SEQUENCE [LARGE SCALE GENOMIC DNA]</scope>
    <source>
        <strain evidence="1 2">ICMP 12341</strain>
    </source>
</reference>
<protein>
    <submittedName>
        <fullName evidence="1">Uncharacterized protein</fullName>
    </submittedName>
</protein>
<dbReference type="AlphaFoldDB" id="A0A3M3JSV1"/>